<protein>
    <submittedName>
        <fullName evidence="2">Prolactin receptor</fullName>
    </submittedName>
</protein>
<name>J7I7Z5_9SAUR</name>
<feature type="region of interest" description="Disordered" evidence="1">
    <location>
        <begin position="1"/>
        <end position="96"/>
    </location>
</feature>
<organism evidence="2">
    <name type="scientific">Lucasium alboguttatum</name>
    <name type="common">white-spotted ground gecko</name>
    <dbReference type="NCBI Taxonomy" id="1216471"/>
    <lineage>
        <taxon>Eukaryota</taxon>
        <taxon>Metazoa</taxon>
        <taxon>Chordata</taxon>
        <taxon>Craniata</taxon>
        <taxon>Vertebrata</taxon>
        <taxon>Euteleostomi</taxon>
        <taxon>Lepidosauria</taxon>
        <taxon>Squamata</taxon>
        <taxon>Bifurcata</taxon>
        <taxon>Gekkota</taxon>
        <taxon>Pygopoidea</taxon>
        <taxon>Diplodactylidae</taxon>
        <taxon>Lucasium</taxon>
    </lineage>
</organism>
<reference evidence="2" key="1">
    <citation type="journal article" date="2012" name="Mol. Ecol.">
        <title>Effects of vicariant barriers, habitat stability, population isolation and environmental features on species divergence in the south-western Australian coastal reptile community.</title>
        <authorList>
            <person name="Edwards D.L."/>
            <person name="Keogh J.S."/>
            <person name="Knowles L.L."/>
        </authorList>
    </citation>
    <scope>NUCLEOTIDE SEQUENCE</scope>
    <source>
        <strain evidence="2">DA34b_9</strain>
    </source>
</reference>
<feature type="non-terminal residue" evidence="2">
    <location>
        <position position="1"/>
    </location>
</feature>
<evidence type="ECO:0000256" key="1">
    <source>
        <dbReference type="SAM" id="MobiDB-lite"/>
    </source>
</evidence>
<evidence type="ECO:0000313" key="2">
    <source>
        <dbReference type="EMBL" id="AFQ34879.1"/>
    </source>
</evidence>
<gene>
    <name evidence="2" type="primary">PRLR</name>
</gene>
<proteinExistence type="predicted"/>
<accession>J7I7Z5</accession>
<dbReference type="AlphaFoldDB" id="J7I7Z5"/>
<feature type="non-terminal residue" evidence="2">
    <location>
        <position position="199"/>
    </location>
</feature>
<dbReference type="EMBL" id="JQ517800">
    <property type="protein sequence ID" value="AFQ34879.1"/>
    <property type="molecule type" value="Genomic_DNA"/>
</dbReference>
<keyword evidence="2" id="KW-0675">Receptor</keyword>
<sequence>DSEDQQLMPSNEKSHPNTHAKSIHKETDGDSGRGSCESPSPLLENSKEAGNPPLELKTSGTNELQGSLARKCSGETPGTDLEGQHPVLSSGGPKVSTWPGSQLANSQFPRCSYHDIVDACKIALGAMNINGLSMLTGNKDQCNSECSKTIGEVQTTKLQETEKVPLNVECDLGSPWSMPTGRLPILPTKAMDYVEVHKV</sequence>
<feature type="compositionally biased region" description="Polar residues" evidence="1">
    <location>
        <begin position="1"/>
        <end position="11"/>
    </location>
</feature>